<dbReference type="InterPro" id="IPR043749">
    <property type="entry name" value="DUF5694"/>
</dbReference>
<name>E1SPW6_FERBD</name>
<dbReference type="KEGG" id="fbl:Fbal_1557"/>
<feature type="chain" id="PRO_5003151014" description="GumN family protein" evidence="1">
    <location>
        <begin position="22"/>
        <end position="361"/>
    </location>
</feature>
<organism evidence="2 3">
    <name type="scientific">Ferrimonas balearica (strain DSM 9799 / CCM 4581 / KCTC 23876 / PAT)</name>
    <dbReference type="NCBI Taxonomy" id="550540"/>
    <lineage>
        <taxon>Bacteria</taxon>
        <taxon>Pseudomonadati</taxon>
        <taxon>Pseudomonadota</taxon>
        <taxon>Gammaproteobacteria</taxon>
        <taxon>Alteromonadales</taxon>
        <taxon>Ferrimonadaceae</taxon>
        <taxon>Ferrimonas</taxon>
    </lineage>
</organism>
<dbReference type="OrthoDB" id="69432at2"/>
<proteinExistence type="predicted"/>
<reference evidence="2 3" key="1">
    <citation type="journal article" date="2010" name="Stand. Genomic Sci.">
        <title>Complete genome sequence of Ferrimonas balearica type strain (PAT).</title>
        <authorList>
            <person name="Nolan M."/>
            <person name="Sikorski J."/>
            <person name="Davenport K."/>
            <person name="Lucas S."/>
            <person name="Glavina Del Rio T."/>
            <person name="Tice H."/>
            <person name="Cheng J."/>
            <person name="Goodwin L."/>
            <person name="Pitluck S."/>
            <person name="Liolios K."/>
            <person name="Ivanova N."/>
            <person name="Mavromatis K."/>
            <person name="Ovchinnikova G."/>
            <person name="Pati A."/>
            <person name="Chen A."/>
            <person name="Palaniappan K."/>
            <person name="Land M."/>
            <person name="Hauser L."/>
            <person name="Chang Y."/>
            <person name="Jeffries C."/>
            <person name="Tapia R."/>
            <person name="Brettin T."/>
            <person name="Detter J."/>
            <person name="Han C."/>
            <person name="Yasawong M."/>
            <person name="Rohde M."/>
            <person name="Tindall B."/>
            <person name="Goker M."/>
            <person name="Woyke T."/>
            <person name="Bristow J."/>
            <person name="Eisen J."/>
            <person name="Markowitz V."/>
            <person name="Hugenholtz P."/>
            <person name="Kyrpides N."/>
            <person name="Klenk H."/>
            <person name="Lapidus A."/>
        </authorList>
    </citation>
    <scope>NUCLEOTIDE SEQUENCE [LARGE SCALE GENOMIC DNA]</scope>
    <source>
        <strain evidence="3">DSM 9799 / CCM 4581 / KCTC 23876 / PAT</strain>
    </source>
</reference>
<dbReference type="RefSeq" id="WP_013345067.1">
    <property type="nucleotide sequence ID" value="NC_014541.1"/>
</dbReference>
<evidence type="ECO:0000256" key="1">
    <source>
        <dbReference type="SAM" id="SignalP"/>
    </source>
</evidence>
<feature type="signal peptide" evidence="1">
    <location>
        <begin position="1"/>
        <end position="21"/>
    </location>
</feature>
<protein>
    <recommendedName>
        <fullName evidence="4">GumN family protein</fullName>
    </recommendedName>
</protein>
<dbReference type="eggNOG" id="ENOG5032TAY">
    <property type="taxonomic scope" value="Bacteria"/>
</dbReference>
<dbReference type="AlphaFoldDB" id="E1SPW6"/>
<dbReference type="HOGENOM" id="CLU_038472_0_0_6"/>
<dbReference type="Proteomes" id="UP000006683">
    <property type="component" value="Chromosome"/>
</dbReference>
<dbReference type="Pfam" id="PF18950">
    <property type="entry name" value="DUF5694"/>
    <property type="match status" value="1"/>
</dbReference>
<evidence type="ECO:0000313" key="3">
    <source>
        <dbReference type="Proteomes" id="UP000006683"/>
    </source>
</evidence>
<gene>
    <name evidence="2" type="ordered locus">Fbal_1557</name>
</gene>
<evidence type="ECO:0000313" key="2">
    <source>
        <dbReference type="EMBL" id="ADN75761.1"/>
    </source>
</evidence>
<keyword evidence="3" id="KW-1185">Reference proteome</keyword>
<evidence type="ECO:0008006" key="4">
    <source>
        <dbReference type="Google" id="ProtNLM"/>
    </source>
</evidence>
<sequence>MNRKNLLLALVLWCCVGNAGAGEIQSLQEKRQVKTQVMVLGSAHLKTIDTPIAPKSLSPVLQVLERYGPTAIAVEALRPVDILFMIQAASDYRPVLKQFVGSTLMTLAEAEQTALKLNPYEAISLLRPLLKNDIATVSERVTVIRMAIAGYNLPTALLHWQYLNDAQATGLLPESLSQYLSEKAGQNNETILVAAELARTLGLKQLYPIDDHRDKDLYPEVVSELMDSYQNSQAAQGFANSEYVNKPERLKAQAVESGNWLPLFQWMNSDTYNEQVLSQEWSLFVDKDLAPAAAMARMTLWEIRNLNMASNINRVIAEHIGGKVMVVVGGSHKVFLEQYLANMIGVELVQFNQLVEDAKSN</sequence>
<accession>E1SPW6</accession>
<keyword evidence="1" id="KW-0732">Signal</keyword>
<dbReference type="STRING" id="550540.Fbal_1557"/>
<dbReference type="GeneID" id="67181772"/>
<dbReference type="EMBL" id="CP002209">
    <property type="protein sequence ID" value="ADN75761.1"/>
    <property type="molecule type" value="Genomic_DNA"/>
</dbReference>